<sequence>MNSLRFIVALCISLFFIEARTQSIVKGKIKNAISQGVSYATIRILQKDSTYVQGASSDSMGCYKFVNVKQGRYLLAVSSIGYTSEIYPFDVNGTNDKVLPDIILTDNNIVLNEVVVKGQSFIRQKDRVLIVPDRQQMQHSHTGYDLLYNLMIPNIEVDRRKGSVSTLGGSVTLYVNGRKADYREVKNLRPKNIEKIEYYDAPTGKYAGDIASINYIVKEQQTGGYVSLDADQTIGYLKGDYNAAVKVAHGNTSYTLFAGHAMQQYENDDNNKLEIFCFSDNPFTKNSFTDLERIKTNQQYAQLNILNRNKMRTLGAKISLIHNDIPDNIQSCHFKYSGYNETAKSKNLTNQSSLMPTVELYGSFQLKENQWLECTLSGTCTNNDYNRSYEESAFLSSTNVKEKLYTLDPSLKYTVSMKHHNSLTVQVQHSHKVTSSTYLGDYHSWQHLWSGETLFFLSYNQRLNKKVFIDGRVGMSSLQYRLHGHDKIAYVTPRGNILLGYQMSDNQQLYWGASIGNAYPEINTINSAEQNIDIFHIKRGNPDLDKINMYMTSASYSLQFGRFNLFGIFMYSSEINAALPAYYIENDKILETFRSDGDYHLFRSGLDLSWKATNAFRLRLSGRWQYGMIKGFTNESQNSVYGKLNVTYYWENLTLSLYAQTQSRELTEVGVYEWQDGRYGGALSWNHNNWAIEVGTNNPFLTNNETRYYLNSNVYSYSNHIYNRVNQQTGYIKVAYTFDFGKKMSKDQKNISTTINSAILKAE</sequence>
<gene>
    <name evidence="1" type="ORF">E5339_13910</name>
</gene>
<dbReference type="SUPFAM" id="SSF49464">
    <property type="entry name" value="Carboxypeptidase regulatory domain-like"/>
    <property type="match status" value="1"/>
</dbReference>
<dbReference type="Proteomes" id="UP000310760">
    <property type="component" value="Unassembled WGS sequence"/>
</dbReference>
<dbReference type="Pfam" id="PF13620">
    <property type="entry name" value="CarboxypepD_reg"/>
    <property type="match status" value="1"/>
</dbReference>
<dbReference type="AlphaFoldDB" id="A0A4S2FK02"/>
<evidence type="ECO:0000313" key="1">
    <source>
        <dbReference type="EMBL" id="TGY69202.1"/>
    </source>
</evidence>
<dbReference type="EMBL" id="SRYJ01000031">
    <property type="protein sequence ID" value="TGY69202.1"/>
    <property type="molecule type" value="Genomic_DNA"/>
</dbReference>
<dbReference type="Gene3D" id="2.60.40.1120">
    <property type="entry name" value="Carboxypeptidase-like, regulatory domain"/>
    <property type="match status" value="1"/>
</dbReference>
<proteinExistence type="predicted"/>
<evidence type="ECO:0000313" key="2">
    <source>
        <dbReference type="Proteomes" id="UP000310760"/>
    </source>
</evidence>
<accession>A0A4S2FK02</accession>
<comment type="caution">
    <text evidence="1">The sequence shown here is derived from an EMBL/GenBank/DDBJ whole genome shotgun (WGS) entry which is preliminary data.</text>
</comment>
<dbReference type="InterPro" id="IPR008969">
    <property type="entry name" value="CarboxyPept-like_regulatory"/>
</dbReference>
<keyword evidence="1" id="KW-0675">Receptor</keyword>
<dbReference type="SUPFAM" id="SSF56935">
    <property type="entry name" value="Porins"/>
    <property type="match status" value="1"/>
</dbReference>
<name>A0A4S2FK02_9BACT</name>
<reference evidence="1 2" key="1">
    <citation type="submission" date="2019-04" db="EMBL/GenBank/DDBJ databases">
        <title>Microbes associate with the intestines of laboratory mice.</title>
        <authorList>
            <person name="Navarre W."/>
            <person name="Wong E."/>
            <person name="Huang K."/>
            <person name="Tropini C."/>
            <person name="Ng K."/>
            <person name="Yu B."/>
        </authorList>
    </citation>
    <scope>NUCLEOTIDE SEQUENCE [LARGE SCALE GENOMIC DNA]</scope>
    <source>
        <strain evidence="1 2">NM22_B1</strain>
    </source>
</reference>
<dbReference type="RefSeq" id="WP_135952113.1">
    <property type="nucleotide sequence ID" value="NZ_CAOOJZ010000004.1"/>
</dbReference>
<organism evidence="1 2">
    <name type="scientific">Phocaeicola sartorii</name>
    <dbReference type="NCBI Taxonomy" id="671267"/>
    <lineage>
        <taxon>Bacteria</taxon>
        <taxon>Pseudomonadati</taxon>
        <taxon>Bacteroidota</taxon>
        <taxon>Bacteroidia</taxon>
        <taxon>Bacteroidales</taxon>
        <taxon>Bacteroidaceae</taxon>
        <taxon>Phocaeicola</taxon>
    </lineage>
</organism>
<protein>
    <submittedName>
        <fullName evidence="1">TonB-dependent receptor</fullName>
    </submittedName>
</protein>